<name>A0ABV8SZ55_9GAMM</name>
<dbReference type="SUPFAM" id="SSF74653">
    <property type="entry name" value="TolA/TonB C-terminal domain"/>
    <property type="match status" value="1"/>
</dbReference>
<reference evidence="2" key="1">
    <citation type="journal article" date="2019" name="Int. J. Syst. Evol. Microbiol.">
        <title>The Global Catalogue of Microorganisms (GCM) 10K type strain sequencing project: providing services to taxonomists for standard genome sequencing and annotation.</title>
        <authorList>
            <consortium name="The Broad Institute Genomics Platform"/>
            <consortium name="The Broad Institute Genome Sequencing Center for Infectious Disease"/>
            <person name="Wu L."/>
            <person name="Ma J."/>
        </authorList>
    </citation>
    <scope>NUCLEOTIDE SEQUENCE [LARGE SCALE GENOMIC DNA]</scope>
    <source>
        <strain evidence="2">CGMCC 1.10759</strain>
    </source>
</reference>
<evidence type="ECO:0000313" key="2">
    <source>
        <dbReference type="Proteomes" id="UP001595904"/>
    </source>
</evidence>
<gene>
    <name evidence="1" type="ORF">ACFPN2_22745</name>
</gene>
<sequence length="330" mass="36550">MHLKRLLPILVLGSAGCATNYLPPQAPPPPLWDGESGFRVDAHSLRVNEGVKRPGDVIVEHDAQLKRTGLVLETVRLRNPYGVEMIIPEGAKAFATNFTLTTGPRRVAQEINPIEWCAFLPRGINDKKPGPQSVCIFWENEQRARYTESEVGEFAFQPGLPPTGMPGPVPKIEEAPVDFDLDFTRRLRIGAIGADTVTLELTVTDGTASSYPSRETYNWKPDGTFIYLLGDDAIVLTRSADRQTVDVRLRDPEPVAISPNVTEYTVVLELLVGTHGLVKEARVLQSSGLAHVDALAVNRAENDLKLEPFMENGRRVEKRGRFPVKVRVEK</sequence>
<dbReference type="EMBL" id="JBHSDU010000010">
    <property type="protein sequence ID" value="MFC4311918.1"/>
    <property type="molecule type" value="Genomic_DNA"/>
</dbReference>
<evidence type="ECO:0000313" key="1">
    <source>
        <dbReference type="EMBL" id="MFC4311918.1"/>
    </source>
</evidence>
<accession>A0ABV8SZ55</accession>
<keyword evidence="2" id="KW-1185">Reference proteome</keyword>
<organism evidence="1 2">
    <name type="scientific">Steroidobacter flavus</name>
    <dbReference type="NCBI Taxonomy" id="1842136"/>
    <lineage>
        <taxon>Bacteria</taxon>
        <taxon>Pseudomonadati</taxon>
        <taxon>Pseudomonadota</taxon>
        <taxon>Gammaproteobacteria</taxon>
        <taxon>Steroidobacterales</taxon>
        <taxon>Steroidobacteraceae</taxon>
        <taxon>Steroidobacter</taxon>
    </lineage>
</organism>
<dbReference type="PROSITE" id="PS51257">
    <property type="entry name" value="PROKAR_LIPOPROTEIN"/>
    <property type="match status" value="1"/>
</dbReference>
<dbReference type="Proteomes" id="UP001595904">
    <property type="component" value="Unassembled WGS sequence"/>
</dbReference>
<comment type="caution">
    <text evidence="1">The sequence shown here is derived from an EMBL/GenBank/DDBJ whole genome shotgun (WGS) entry which is preliminary data.</text>
</comment>
<proteinExistence type="predicted"/>
<dbReference type="RefSeq" id="WP_380600873.1">
    <property type="nucleotide sequence ID" value="NZ_JBHSDU010000010.1"/>
</dbReference>
<protein>
    <recommendedName>
        <fullName evidence="3">Lipoprotein</fullName>
    </recommendedName>
</protein>
<evidence type="ECO:0008006" key="3">
    <source>
        <dbReference type="Google" id="ProtNLM"/>
    </source>
</evidence>